<evidence type="ECO:0000313" key="1">
    <source>
        <dbReference type="EMBL" id="PRX56610.1"/>
    </source>
</evidence>
<dbReference type="Pfam" id="PF25593">
    <property type="entry name" value="GldD_lipo"/>
    <property type="match status" value="1"/>
</dbReference>
<keyword evidence="2" id="KW-1185">Reference proteome</keyword>
<name>A0A2T0MGA9_9FLAO</name>
<dbReference type="OrthoDB" id="679501at2"/>
<organism evidence="1 2">
    <name type="scientific">Flagellimonas meridianipacifica</name>
    <dbReference type="NCBI Taxonomy" id="1080225"/>
    <lineage>
        <taxon>Bacteria</taxon>
        <taxon>Pseudomonadati</taxon>
        <taxon>Bacteroidota</taxon>
        <taxon>Flavobacteriia</taxon>
        <taxon>Flavobacteriales</taxon>
        <taxon>Flavobacteriaceae</taxon>
        <taxon>Flagellimonas</taxon>
    </lineage>
</organism>
<dbReference type="InterPro" id="IPR019850">
    <property type="entry name" value="GldD-like"/>
</dbReference>
<sequence length="185" mass="21066">MRVRLLIYAFSIVLALGCKGDVLPKPKAMLRLDYPEASYQKLNSDCVFTFDKNDIAFVKENKDCSLVLDYPSMKGSIYLTYKKVESNLDTLLVDAQKLSYEHVVKADNILEQPFINPGDKVYGMFYEVSGNAASQSQFYVTDSTSHFVTGSLYFYAKPNYDSILPAAIYLQKDIRKIMESLSWKN</sequence>
<proteinExistence type="predicted"/>
<keyword evidence="1" id="KW-0449">Lipoprotein</keyword>
<dbReference type="PROSITE" id="PS51257">
    <property type="entry name" value="PROKAR_LIPOPROTEIN"/>
    <property type="match status" value="1"/>
</dbReference>
<evidence type="ECO:0000313" key="2">
    <source>
        <dbReference type="Proteomes" id="UP000237640"/>
    </source>
</evidence>
<accession>A0A2T0MGA9</accession>
<protein>
    <submittedName>
        <fullName evidence="1">Gliding motility-associated lipoprotein GldD</fullName>
    </submittedName>
</protein>
<dbReference type="RefSeq" id="WP_106143566.1">
    <property type="nucleotide sequence ID" value="NZ_PVYX01000001.1"/>
</dbReference>
<comment type="caution">
    <text evidence="1">The sequence shown here is derived from an EMBL/GenBank/DDBJ whole genome shotgun (WGS) entry which is preliminary data.</text>
</comment>
<dbReference type="Proteomes" id="UP000237640">
    <property type="component" value="Unassembled WGS sequence"/>
</dbReference>
<dbReference type="EMBL" id="PVYX01000001">
    <property type="protein sequence ID" value="PRX56610.1"/>
    <property type="molecule type" value="Genomic_DNA"/>
</dbReference>
<dbReference type="NCBIfam" id="TIGR03512">
    <property type="entry name" value="GldD_lipo"/>
    <property type="match status" value="1"/>
</dbReference>
<reference evidence="1 2" key="1">
    <citation type="submission" date="2018-03" db="EMBL/GenBank/DDBJ databases">
        <title>Genomic Encyclopedia of Archaeal and Bacterial Type Strains, Phase II (KMG-II): from individual species to whole genera.</title>
        <authorList>
            <person name="Goeker M."/>
        </authorList>
    </citation>
    <scope>NUCLEOTIDE SEQUENCE [LARGE SCALE GENOMIC DNA]</scope>
    <source>
        <strain evidence="1 2">DSM 25027</strain>
    </source>
</reference>
<gene>
    <name evidence="1" type="ORF">CLV81_0607</name>
</gene>
<dbReference type="AlphaFoldDB" id="A0A2T0MGA9"/>